<evidence type="ECO:0000313" key="1">
    <source>
        <dbReference type="EMBL" id="SFV53214.1"/>
    </source>
</evidence>
<proteinExistence type="predicted"/>
<organism evidence="1">
    <name type="scientific">hydrothermal vent metagenome</name>
    <dbReference type="NCBI Taxonomy" id="652676"/>
    <lineage>
        <taxon>unclassified sequences</taxon>
        <taxon>metagenomes</taxon>
        <taxon>ecological metagenomes</taxon>
    </lineage>
</organism>
<dbReference type="EMBL" id="FPHN01000020">
    <property type="protein sequence ID" value="SFV53214.1"/>
    <property type="molecule type" value="Genomic_DNA"/>
</dbReference>
<gene>
    <name evidence="1" type="ORF">MNB_SV-14-222</name>
</gene>
<protein>
    <submittedName>
        <fullName evidence="1">Uncharacterized protein</fullName>
    </submittedName>
</protein>
<accession>A0A1W1BI29</accession>
<name>A0A1W1BI29_9ZZZZ</name>
<dbReference type="AlphaFoldDB" id="A0A1W1BI29"/>
<sequence>MEEFFVIGKRKLDKSWSLNDLYEPNNAFDYCEQILDIPEEYILDANMTSEGLEITLGYVEDEEDWYIQLKRVSQYNHILKTDII</sequence>
<reference evidence="1" key="1">
    <citation type="submission" date="2016-10" db="EMBL/GenBank/DDBJ databases">
        <authorList>
            <person name="de Groot N.N."/>
        </authorList>
    </citation>
    <scope>NUCLEOTIDE SEQUENCE</scope>
</reference>